<dbReference type="RefSeq" id="WP_014642397.1">
    <property type="nucleotide sequence ID" value="NC_017668.1"/>
</dbReference>
<reference evidence="2 3" key="1">
    <citation type="journal article" date="2013" name="Environ. Microbiol.">
        <title>Chloride and organic osmolytes: a hybrid strategy to cope with elevated salinities by the moderately halophilic, chloride-dependent bacterium Halobacillus halophilus.</title>
        <authorList>
            <person name="Saum S.H."/>
            <person name="Pfeiffer F."/>
            <person name="Palm P."/>
            <person name="Rampp M."/>
            <person name="Schuster S.C."/>
            <person name="Muller V."/>
            <person name="Oesterhelt D."/>
        </authorList>
    </citation>
    <scope>NUCLEOTIDE SEQUENCE [LARGE SCALE GENOMIC DNA]</scope>
    <source>
        <strain evidence="3">ATCC 35676 / DSM 2266 / JCM 20832 / KCTC 3685 / LMG 17431 / NBRC 102448 / NCIMB 2269</strain>
    </source>
</reference>
<dbReference type="AlphaFoldDB" id="I0JK25"/>
<dbReference type="GO" id="GO:0016747">
    <property type="term" value="F:acyltransferase activity, transferring groups other than amino-acyl groups"/>
    <property type="evidence" value="ECO:0007669"/>
    <property type="project" value="InterPro"/>
</dbReference>
<dbReference type="KEGG" id="hhd:HBHAL_2139"/>
<dbReference type="InterPro" id="IPR016181">
    <property type="entry name" value="Acyl_CoA_acyltransferase"/>
</dbReference>
<dbReference type="InterPro" id="IPR000182">
    <property type="entry name" value="GNAT_dom"/>
</dbReference>
<dbReference type="STRING" id="866895.HBHAL_2139"/>
<dbReference type="Pfam" id="PF00583">
    <property type="entry name" value="Acetyltransf_1"/>
    <property type="match status" value="1"/>
</dbReference>
<organism evidence="2 3">
    <name type="scientific">Halobacillus halophilus (strain ATCC 35676 / DSM 2266 / JCM 20832 / KCTC 3685 / LMG 17431 / NBRC 102448 / NCIMB 2269)</name>
    <name type="common">Sporosarcina halophila</name>
    <dbReference type="NCBI Taxonomy" id="866895"/>
    <lineage>
        <taxon>Bacteria</taxon>
        <taxon>Bacillati</taxon>
        <taxon>Bacillota</taxon>
        <taxon>Bacilli</taxon>
        <taxon>Bacillales</taxon>
        <taxon>Bacillaceae</taxon>
        <taxon>Halobacillus</taxon>
    </lineage>
</organism>
<keyword evidence="3" id="KW-1185">Reference proteome</keyword>
<name>I0JK25_HALH3</name>
<proteinExistence type="predicted"/>
<sequence length="121" mass="13183">MRIITLTPIMAEAYVKLGEQLEAETDFLLYGAGERQMGVEQAEYMLESVQEQENAVILAAENAGELIGHIMCIGGRAERNRHTVQIVTGVLKTYQGQGVASQLFSKVEESSSPYGVDCNGT</sequence>
<protein>
    <submittedName>
        <fullName evidence="2">Acetyltransferase, GNAT family</fullName>
    </submittedName>
</protein>
<evidence type="ECO:0000313" key="2">
    <source>
        <dbReference type="EMBL" id="CCG44494.1"/>
    </source>
</evidence>
<evidence type="ECO:0000259" key="1">
    <source>
        <dbReference type="Pfam" id="PF00583"/>
    </source>
</evidence>
<dbReference type="SUPFAM" id="SSF55729">
    <property type="entry name" value="Acyl-CoA N-acyltransferases (Nat)"/>
    <property type="match status" value="1"/>
</dbReference>
<dbReference type="EMBL" id="HE717023">
    <property type="protein sequence ID" value="CCG44494.1"/>
    <property type="molecule type" value="Genomic_DNA"/>
</dbReference>
<dbReference type="Gene3D" id="3.40.630.30">
    <property type="match status" value="1"/>
</dbReference>
<feature type="domain" description="N-acetyltransferase" evidence="1">
    <location>
        <begin position="43"/>
        <end position="109"/>
    </location>
</feature>
<evidence type="ECO:0000313" key="3">
    <source>
        <dbReference type="Proteomes" id="UP000007397"/>
    </source>
</evidence>
<dbReference type="eggNOG" id="COG0454">
    <property type="taxonomic scope" value="Bacteria"/>
</dbReference>
<dbReference type="PATRIC" id="fig|866895.3.peg.1151"/>
<dbReference type="Proteomes" id="UP000007397">
    <property type="component" value="Chromosome"/>
</dbReference>
<dbReference type="HOGENOM" id="CLU_2034810_0_0_9"/>
<dbReference type="CDD" id="cd04301">
    <property type="entry name" value="NAT_SF"/>
    <property type="match status" value="1"/>
</dbReference>
<gene>
    <name evidence="2" type="ordered locus">HBHAL_2139</name>
</gene>
<accession>I0JK25</accession>